<dbReference type="InterPro" id="IPR036390">
    <property type="entry name" value="WH_DNA-bd_sf"/>
</dbReference>
<keyword evidence="7" id="KW-1185">Reference proteome</keyword>
<feature type="domain" description="HTH lysR-type" evidence="5">
    <location>
        <begin position="1"/>
        <end position="59"/>
    </location>
</feature>
<evidence type="ECO:0000256" key="3">
    <source>
        <dbReference type="ARBA" id="ARBA00023125"/>
    </source>
</evidence>
<dbReference type="Gene3D" id="1.10.10.10">
    <property type="entry name" value="Winged helix-like DNA-binding domain superfamily/Winged helix DNA-binding domain"/>
    <property type="match status" value="1"/>
</dbReference>
<dbReference type="Pfam" id="PF03466">
    <property type="entry name" value="LysR_substrate"/>
    <property type="match status" value="1"/>
</dbReference>
<sequence>MDKLDCINAFITVVENGNFSKAALELNISRDQVSKRIYHLESTFSTSLFIRNTRNMNLTTSGEKFYSRCKVIQNELKAATNDFIYDQKYPEGILTIQAPHSFTKTCFPEIISKFKEQYPSIIINLLFSDNESNTNEGNLDIILKIEEEFDEKNTHLIDTYYRRFYGTPSYFTKHRKPQTIKDLIQHNIFLHSRSDLKNNLTISPPKLICNNSDILLDFCKEDKGLIFLPEFLVKKSEHNGEIIRCLDDFYTPKLYFYAITPYAEKSPKKIQVFLDCVKDFLSNPETNPPIS</sequence>
<evidence type="ECO:0000256" key="4">
    <source>
        <dbReference type="ARBA" id="ARBA00023163"/>
    </source>
</evidence>
<name>A0ABT8ZCD2_9GAMM</name>
<dbReference type="InterPro" id="IPR058163">
    <property type="entry name" value="LysR-type_TF_proteobact-type"/>
</dbReference>
<dbReference type="EMBL" id="JAUPID010000011">
    <property type="protein sequence ID" value="MDO7362145.1"/>
    <property type="molecule type" value="Genomic_DNA"/>
</dbReference>
<dbReference type="Proteomes" id="UP001175780">
    <property type="component" value="Unassembled WGS sequence"/>
</dbReference>
<protein>
    <submittedName>
        <fullName evidence="6">LysR family transcriptional regulator</fullName>
    </submittedName>
</protein>
<dbReference type="Gene3D" id="3.40.190.290">
    <property type="match status" value="1"/>
</dbReference>
<organism evidence="6 7">
    <name type="scientific">Acinetobacter geminorum</name>
    <dbReference type="NCBI Taxonomy" id="2730922"/>
    <lineage>
        <taxon>Bacteria</taxon>
        <taxon>Pseudomonadati</taxon>
        <taxon>Pseudomonadota</taxon>
        <taxon>Gammaproteobacteria</taxon>
        <taxon>Moraxellales</taxon>
        <taxon>Moraxellaceae</taxon>
        <taxon>Acinetobacter</taxon>
    </lineage>
</organism>
<dbReference type="RefSeq" id="WP_086266209.1">
    <property type="nucleotide sequence ID" value="NZ_JAUPID010000011.1"/>
</dbReference>
<dbReference type="PANTHER" id="PTHR30537">
    <property type="entry name" value="HTH-TYPE TRANSCRIPTIONAL REGULATOR"/>
    <property type="match status" value="1"/>
</dbReference>
<evidence type="ECO:0000259" key="5">
    <source>
        <dbReference type="PROSITE" id="PS50931"/>
    </source>
</evidence>
<gene>
    <name evidence="6" type="ORF">Q5X34_10670</name>
</gene>
<dbReference type="InterPro" id="IPR005119">
    <property type="entry name" value="LysR_subst-bd"/>
</dbReference>
<comment type="caution">
    <text evidence="6">The sequence shown here is derived from an EMBL/GenBank/DDBJ whole genome shotgun (WGS) entry which is preliminary data.</text>
</comment>
<dbReference type="SUPFAM" id="SSF46785">
    <property type="entry name" value="Winged helix' DNA-binding domain"/>
    <property type="match status" value="1"/>
</dbReference>
<keyword evidence="4" id="KW-0804">Transcription</keyword>
<evidence type="ECO:0000313" key="6">
    <source>
        <dbReference type="EMBL" id="MDO7362145.1"/>
    </source>
</evidence>
<dbReference type="SUPFAM" id="SSF53850">
    <property type="entry name" value="Periplasmic binding protein-like II"/>
    <property type="match status" value="1"/>
</dbReference>
<evidence type="ECO:0000313" key="7">
    <source>
        <dbReference type="Proteomes" id="UP001175780"/>
    </source>
</evidence>
<evidence type="ECO:0000256" key="2">
    <source>
        <dbReference type="ARBA" id="ARBA00023015"/>
    </source>
</evidence>
<comment type="similarity">
    <text evidence="1">Belongs to the LysR transcriptional regulatory family.</text>
</comment>
<dbReference type="PANTHER" id="PTHR30537:SF5">
    <property type="entry name" value="HTH-TYPE TRANSCRIPTIONAL ACTIVATOR TTDR-RELATED"/>
    <property type="match status" value="1"/>
</dbReference>
<keyword evidence="2" id="KW-0805">Transcription regulation</keyword>
<proteinExistence type="inferred from homology"/>
<evidence type="ECO:0000256" key="1">
    <source>
        <dbReference type="ARBA" id="ARBA00009437"/>
    </source>
</evidence>
<dbReference type="Pfam" id="PF00126">
    <property type="entry name" value="HTH_1"/>
    <property type="match status" value="1"/>
</dbReference>
<keyword evidence="3" id="KW-0238">DNA-binding</keyword>
<dbReference type="InterPro" id="IPR036388">
    <property type="entry name" value="WH-like_DNA-bd_sf"/>
</dbReference>
<accession>A0ABT8ZCD2</accession>
<dbReference type="PROSITE" id="PS50931">
    <property type="entry name" value="HTH_LYSR"/>
    <property type="match status" value="1"/>
</dbReference>
<dbReference type="InterPro" id="IPR000847">
    <property type="entry name" value="LysR_HTH_N"/>
</dbReference>
<reference evidence="6" key="1">
    <citation type="submission" date="2023-07" db="EMBL/GenBank/DDBJ databases">
        <title>Whole genome sequencing of environmental Acinetobacter calcoaceticus-baumannii complex from non-hospital environment.</title>
        <authorList>
            <person name="Wee S.K."/>
            <person name="Khoo E.Z.Y."/>
            <person name="Mohammad T.A.-H."/>
            <person name="Tan S.E.K."/>
            <person name="Yap E.P.H."/>
        </authorList>
    </citation>
    <scope>NUCLEOTIDE SEQUENCE</scope>
    <source>
        <strain evidence="6">PUMA0118</strain>
    </source>
</reference>